<sequence>MECYVLDKEKTCSGVGCTLEYFPRSVYSFFCICIICCICDYVIMTELPRKVLACEAIILSKVTVGNLSFSSCIFVSWLRALAITNASMAFFESYNNEQQRVVLLFKICLCALSHNGV</sequence>
<gene>
    <name evidence="2" type="ordered locus">APH_0739</name>
</gene>
<organism evidence="2 3">
    <name type="scientific">Anaplasma phagocytophilum (strain HZ)</name>
    <dbReference type="NCBI Taxonomy" id="212042"/>
    <lineage>
        <taxon>Bacteria</taxon>
        <taxon>Pseudomonadati</taxon>
        <taxon>Pseudomonadota</taxon>
        <taxon>Alphaproteobacteria</taxon>
        <taxon>Rickettsiales</taxon>
        <taxon>Anaplasmataceae</taxon>
        <taxon>Anaplasma</taxon>
        <taxon>phagocytophilum group</taxon>
    </lineage>
</organism>
<evidence type="ECO:0000256" key="1">
    <source>
        <dbReference type="SAM" id="Phobius"/>
    </source>
</evidence>
<keyword evidence="1" id="KW-1133">Transmembrane helix</keyword>
<dbReference type="AlphaFoldDB" id="Q2GJY3"/>
<evidence type="ECO:0000313" key="3">
    <source>
        <dbReference type="Proteomes" id="UP000001943"/>
    </source>
</evidence>
<reference evidence="2 3" key="1">
    <citation type="journal article" date="2006" name="PLoS Genet.">
        <title>Comparative genomics of emerging human ehrlichiosis agents.</title>
        <authorList>
            <person name="Dunning Hotopp J.C."/>
            <person name="Lin M."/>
            <person name="Madupu R."/>
            <person name="Crabtree J."/>
            <person name="Angiuoli S.V."/>
            <person name="Eisen J.A."/>
            <person name="Seshadri R."/>
            <person name="Ren Q."/>
            <person name="Wu M."/>
            <person name="Utterback T.R."/>
            <person name="Smith S."/>
            <person name="Lewis M."/>
            <person name="Khouri H."/>
            <person name="Zhang C."/>
            <person name="Niu H."/>
            <person name="Lin Q."/>
            <person name="Ohashi N."/>
            <person name="Zhi N."/>
            <person name="Nelson W."/>
            <person name="Brinkac L.M."/>
            <person name="Dodson R.J."/>
            <person name="Rosovitz M.J."/>
            <person name="Sundaram J."/>
            <person name="Daugherty S.C."/>
            <person name="Davidsen T."/>
            <person name="Durkin A.S."/>
            <person name="Gwinn M."/>
            <person name="Haft D.H."/>
            <person name="Selengut J.D."/>
            <person name="Sullivan S.A."/>
            <person name="Zafar N."/>
            <person name="Zhou L."/>
            <person name="Benahmed F."/>
            <person name="Forberger H."/>
            <person name="Halpin R."/>
            <person name="Mulligan S."/>
            <person name="Robinson J."/>
            <person name="White O."/>
            <person name="Rikihisa Y."/>
            <person name="Tettelin H."/>
        </authorList>
    </citation>
    <scope>NUCLEOTIDE SEQUENCE [LARGE SCALE GENOMIC DNA]</scope>
    <source>
        <strain evidence="2 3">HZ</strain>
    </source>
</reference>
<dbReference type="HOGENOM" id="CLU_2128262_0_0_5"/>
<name>Q2GJY3_ANAPZ</name>
<keyword evidence="3" id="KW-1185">Reference proteome</keyword>
<keyword evidence="1" id="KW-0812">Transmembrane</keyword>
<dbReference type="Proteomes" id="UP000001943">
    <property type="component" value="Chromosome"/>
</dbReference>
<proteinExistence type="predicted"/>
<dbReference type="EnsemblBacteria" id="ABD44071">
    <property type="protein sequence ID" value="ABD44071"/>
    <property type="gene ID" value="APH_0739"/>
</dbReference>
<keyword evidence="1" id="KW-0472">Membrane</keyword>
<evidence type="ECO:0000313" key="2">
    <source>
        <dbReference type="EMBL" id="ABD44071.1"/>
    </source>
</evidence>
<feature type="transmembrane region" description="Helical" evidence="1">
    <location>
        <begin position="26"/>
        <end position="44"/>
    </location>
</feature>
<dbReference type="KEGG" id="aph:APH_0739"/>
<dbReference type="PaxDb" id="212042-APH_0739"/>
<protein>
    <submittedName>
        <fullName evidence="2">Uncharacterized protein</fullName>
    </submittedName>
</protein>
<accession>Q2GJY3</accession>
<dbReference type="EMBL" id="CP000235">
    <property type="protein sequence ID" value="ABD44071.1"/>
    <property type="molecule type" value="Genomic_DNA"/>
</dbReference>
<feature type="transmembrane region" description="Helical" evidence="1">
    <location>
        <begin position="56"/>
        <end position="78"/>
    </location>
</feature>